<dbReference type="EMBL" id="RJVO01000001">
    <property type="protein sequence ID" value="ROH93161.1"/>
    <property type="molecule type" value="Genomic_DNA"/>
</dbReference>
<dbReference type="AlphaFoldDB" id="A0A3N0VKC4"/>
<organism evidence="2 3">
    <name type="scientific">Stagnimonas aquatica</name>
    <dbReference type="NCBI Taxonomy" id="2689987"/>
    <lineage>
        <taxon>Bacteria</taxon>
        <taxon>Pseudomonadati</taxon>
        <taxon>Pseudomonadota</taxon>
        <taxon>Gammaproteobacteria</taxon>
        <taxon>Nevskiales</taxon>
        <taxon>Nevskiaceae</taxon>
        <taxon>Stagnimonas</taxon>
    </lineage>
</organism>
<feature type="signal peptide" evidence="1">
    <location>
        <begin position="1"/>
        <end position="22"/>
    </location>
</feature>
<proteinExistence type="predicted"/>
<dbReference type="InterPro" id="IPR011690">
    <property type="entry name" value="P_starv_induced_PsiF"/>
</dbReference>
<comment type="caution">
    <text evidence="2">The sequence shown here is derived from an EMBL/GenBank/DDBJ whole genome shotgun (WGS) entry which is preliminary data.</text>
</comment>
<keyword evidence="3" id="KW-1185">Reference proteome</keyword>
<sequence length="87" mass="9383">MSTRKLVAVVFLSLATLSPLHAEEGKKQFSEKQLAQQQRMKDCSAEAKEKGLKGDDRKAWMKTCLSAGKVEAAPAAEPAKPAKPAKS</sequence>
<accession>A0A3N0VKC4</accession>
<keyword evidence="1" id="KW-0732">Signal</keyword>
<dbReference type="Pfam" id="PF07769">
    <property type="entry name" value="PsiF_repeat"/>
    <property type="match status" value="1"/>
</dbReference>
<reference evidence="2 3" key="1">
    <citation type="submission" date="2018-10" db="EMBL/GenBank/DDBJ databases">
        <authorList>
            <person name="Chen W.-M."/>
        </authorList>
    </citation>
    <scope>NUCLEOTIDE SEQUENCE [LARGE SCALE GENOMIC DNA]</scope>
    <source>
        <strain evidence="2 3">THS-13</strain>
    </source>
</reference>
<evidence type="ECO:0000256" key="1">
    <source>
        <dbReference type="SAM" id="SignalP"/>
    </source>
</evidence>
<dbReference type="InParanoid" id="A0A3N0VKC4"/>
<dbReference type="Proteomes" id="UP000282106">
    <property type="component" value="Unassembled WGS sequence"/>
</dbReference>
<name>A0A3N0VKC4_9GAMM</name>
<gene>
    <name evidence="2" type="ORF">ED208_01105</name>
</gene>
<evidence type="ECO:0000313" key="3">
    <source>
        <dbReference type="Proteomes" id="UP000282106"/>
    </source>
</evidence>
<protein>
    <submittedName>
        <fullName evidence="2">Phosphate starvation-inducible protein PsiF</fullName>
    </submittedName>
</protein>
<dbReference type="RefSeq" id="WP_123210014.1">
    <property type="nucleotide sequence ID" value="NZ_RJVO01000001.1"/>
</dbReference>
<evidence type="ECO:0000313" key="2">
    <source>
        <dbReference type="EMBL" id="ROH93161.1"/>
    </source>
</evidence>
<feature type="chain" id="PRO_5018214339" evidence="1">
    <location>
        <begin position="23"/>
        <end position="87"/>
    </location>
</feature>